<dbReference type="OrthoDB" id="5594977at2759"/>
<dbReference type="PANTHER" id="PTHR28265:SF1">
    <property type="entry name" value="MAINTENANCE OF TELOMERE CAPPING PROTEIN 1"/>
    <property type="match status" value="1"/>
</dbReference>
<comment type="caution">
    <text evidence="2">The sequence shown here is derived from an EMBL/GenBank/DDBJ whole genome shotgun (WGS) entry which is preliminary data.</text>
</comment>
<feature type="compositionally biased region" description="Polar residues" evidence="1">
    <location>
        <begin position="1"/>
        <end position="10"/>
    </location>
</feature>
<dbReference type="Pfam" id="PF10310">
    <property type="entry name" value="DUF5427"/>
    <property type="match status" value="1"/>
</dbReference>
<feature type="compositionally biased region" description="Low complexity" evidence="1">
    <location>
        <begin position="28"/>
        <end position="46"/>
    </location>
</feature>
<dbReference type="Proteomes" id="UP000789396">
    <property type="component" value="Unassembled WGS sequence"/>
</dbReference>
<feature type="region of interest" description="Disordered" evidence="1">
    <location>
        <begin position="1"/>
        <end position="96"/>
    </location>
</feature>
<organism evidence="2 3">
    <name type="scientific">Racocetra fulgida</name>
    <dbReference type="NCBI Taxonomy" id="60492"/>
    <lineage>
        <taxon>Eukaryota</taxon>
        <taxon>Fungi</taxon>
        <taxon>Fungi incertae sedis</taxon>
        <taxon>Mucoromycota</taxon>
        <taxon>Glomeromycotina</taxon>
        <taxon>Glomeromycetes</taxon>
        <taxon>Diversisporales</taxon>
        <taxon>Gigasporaceae</taxon>
        <taxon>Racocetra</taxon>
    </lineage>
</organism>
<accession>A0A9N8ZVI0</accession>
<evidence type="ECO:0000256" key="1">
    <source>
        <dbReference type="SAM" id="MobiDB-lite"/>
    </source>
</evidence>
<proteinExistence type="predicted"/>
<dbReference type="InterPro" id="IPR018814">
    <property type="entry name" value="DUF5427"/>
</dbReference>
<dbReference type="AlphaFoldDB" id="A0A9N8ZVI0"/>
<protein>
    <submittedName>
        <fullName evidence="2">6055_t:CDS:1</fullName>
    </submittedName>
</protein>
<name>A0A9N8ZVI0_9GLOM</name>
<evidence type="ECO:0000313" key="3">
    <source>
        <dbReference type="Proteomes" id="UP000789396"/>
    </source>
</evidence>
<evidence type="ECO:0000313" key="2">
    <source>
        <dbReference type="EMBL" id="CAG8508184.1"/>
    </source>
</evidence>
<reference evidence="2" key="1">
    <citation type="submission" date="2021-06" db="EMBL/GenBank/DDBJ databases">
        <authorList>
            <person name="Kallberg Y."/>
            <person name="Tangrot J."/>
            <person name="Rosling A."/>
        </authorList>
    </citation>
    <scope>NUCLEOTIDE SEQUENCE</scope>
    <source>
        <strain evidence="2">IN212</strain>
    </source>
</reference>
<gene>
    <name evidence="2" type="ORF">RFULGI_LOCUS2767</name>
</gene>
<feature type="compositionally biased region" description="Polar residues" evidence="1">
    <location>
        <begin position="55"/>
        <end position="96"/>
    </location>
</feature>
<keyword evidence="3" id="KW-1185">Reference proteome</keyword>
<dbReference type="PANTHER" id="PTHR28265">
    <property type="entry name" value="MAINTENANCE OF TELOMERE CAPPING PROTEIN 1"/>
    <property type="match status" value="1"/>
</dbReference>
<sequence>MTETKTPSSNSRDDVLQFLETLDTYSQTTATNPAAGTPGSTPADTTQSVLDFLDQITQSTPASNPSESNPKQDSQNNSSVKQNGSAEQQTNQLESQKQSGAWSWGGLLATATTAYQTASTVVDNSVKEALETVRTNEATKKLEERVRGIVNKEAIEKLGLYLHSALVRSRIIIYFLAYFLKGSDLKTLSLNTLTTVVNAVVPPISQYEVVEVWLSHDMVGYVGLESLVYRAFMKVMEQVEGGDIVVRKSDEIKRDPDVDSYRDLNVCEGFIEAVGLAKANIEQVIKKHYKPPQIDNENSETTDQSICPVFMAIQPTKANPYSLQNKSEDTADPDQYLFYVIVLTDPTHNLTFKTFSQALPVSWLDIPYEENEWVEAKMVSVIKLAVQSIAQDYVWHRMTASDGRPQSNDDNSNIAS</sequence>
<dbReference type="EMBL" id="CAJVPZ010002204">
    <property type="protein sequence ID" value="CAG8508184.1"/>
    <property type="molecule type" value="Genomic_DNA"/>
</dbReference>